<evidence type="ECO:0000313" key="2">
    <source>
        <dbReference type="Proteomes" id="UP000183832"/>
    </source>
</evidence>
<evidence type="ECO:0000313" key="1">
    <source>
        <dbReference type="EMBL" id="CRK97065.1"/>
    </source>
</evidence>
<reference evidence="1 2" key="1">
    <citation type="submission" date="2015-04" db="EMBL/GenBank/DDBJ databases">
        <authorList>
            <person name="Syromyatnikov M.Y."/>
            <person name="Popov V.N."/>
        </authorList>
    </citation>
    <scope>NUCLEOTIDE SEQUENCE [LARGE SCALE GENOMIC DNA]</scope>
</reference>
<proteinExistence type="predicted"/>
<protein>
    <submittedName>
        <fullName evidence="1">CLUMA_CG010512, isoform A</fullName>
    </submittedName>
</protein>
<name>A0A1J1IF39_9DIPT</name>
<dbReference type="EMBL" id="CVRI01000046">
    <property type="protein sequence ID" value="CRK97065.1"/>
    <property type="molecule type" value="Genomic_DNA"/>
</dbReference>
<gene>
    <name evidence="1" type="ORF">CLUMA_CG010512</name>
</gene>
<keyword evidence="2" id="KW-1185">Reference proteome</keyword>
<sequence length="60" mass="7064">MKIFHAELSRKLIQFHPQPSDGFNLHQDDESIMMGKCRKTNLYKEKKGERENEICCDGHT</sequence>
<dbReference type="AlphaFoldDB" id="A0A1J1IF39"/>
<dbReference type="Proteomes" id="UP000183832">
    <property type="component" value="Unassembled WGS sequence"/>
</dbReference>
<accession>A0A1J1IF39</accession>
<organism evidence="1 2">
    <name type="scientific">Clunio marinus</name>
    <dbReference type="NCBI Taxonomy" id="568069"/>
    <lineage>
        <taxon>Eukaryota</taxon>
        <taxon>Metazoa</taxon>
        <taxon>Ecdysozoa</taxon>
        <taxon>Arthropoda</taxon>
        <taxon>Hexapoda</taxon>
        <taxon>Insecta</taxon>
        <taxon>Pterygota</taxon>
        <taxon>Neoptera</taxon>
        <taxon>Endopterygota</taxon>
        <taxon>Diptera</taxon>
        <taxon>Nematocera</taxon>
        <taxon>Chironomoidea</taxon>
        <taxon>Chironomidae</taxon>
        <taxon>Clunio</taxon>
    </lineage>
</organism>